<keyword evidence="1 5" id="KW-0677">Repeat</keyword>
<evidence type="ECO:0000256" key="1">
    <source>
        <dbReference type="ARBA" id="ARBA00022737"/>
    </source>
</evidence>
<dbReference type="SUPFAM" id="SSF81923">
    <property type="entry name" value="Double Clp-N motif"/>
    <property type="match status" value="1"/>
</dbReference>
<dbReference type="SMART" id="SM00382">
    <property type="entry name" value="AAA"/>
    <property type="match status" value="1"/>
</dbReference>
<dbReference type="GO" id="GO:0016887">
    <property type="term" value="F:ATP hydrolysis activity"/>
    <property type="evidence" value="ECO:0007669"/>
    <property type="project" value="InterPro"/>
</dbReference>
<dbReference type="CDD" id="cd00009">
    <property type="entry name" value="AAA"/>
    <property type="match status" value="1"/>
</dbReference>
<evidence type="ECO:0000313" key="8">
    <source>
        <dbReference type="Proteomes" id="UP001214638"/>
    </source>
</evidence>
<evidence type="ECO:0000256" key="3">
    <source>
        <dbReference type="ARBA" id="ARBA00022840"/>
    </source>
</evidence>
<feature type="domain" description="Clp R" evidence="6">
    <location>
        <begin position="173"/>
        <end position="321"/>
    </location>
</feature>
<evidence type="ECO:0000256" key="4">
    <source>
        <dbReference type="ARBA" id="ARBA00023186"/>
    </source>
</evidence>
<dbReference type="SUPFAM" id="SSF52540">
    <property type="entry name" value="P-loop containing nucleoside triphosphate hydrolases"/>
    <property type="match status" value="1"/>
</dbReference>
<protein>
    <submittedName>
        <fullName evidence="7">Bifunctional AAA+ ATPase domain/Clp</fullName>
    </submittedName>
</protein>
<dbReference type="GeneID" id="94335351"/>
<dbReference type="PROSITE" id="PS00870">
    <property type="entry name" value="CLPAB_1"/>
    <property type="match status" value="1"/>
</dbReference>
<reference evidence="7" key="1">
    <citation type="journal article" date="2023" name="Nat. Microbiol.">
        <title>Babesia duncani multi-omics identifies virulence factors and drug targets.</title>
        <authorList>
            <person name="Singh P."/>
            <person name="Lonardi S."/>
            <person name="Liang Q."/>
            <person name="Vydyam P."/>
            <person name="Khabirova E."/>
            <person name="Fang T."/>
            <person name="Gihaz S."/>
            <person name="Thekkiniath J."/>
            <person name="Munshi M."/>
            <person name="Abel S."/>
            <person name="Ciampossin L."/>
            <person name="Batugedara G."/>
            <person name="Gupta M."/>
            <person name="Lu X.M."/>
            <person name="Lenz T."/>
            <person name="Chakravarty S."/>
            <person name="Cornillot E."/>
            <person name="Hu Y."/>
            <person name="Ma W."/>
            <person name="Gonzalez L.M."/>
            <person name="Sanchez S."/>
            <person name="Estrada K."/>
            <person name="Sanchez-Flores A."/>
            <person name="Montero E."/>
            <person name="Harb O.S."/>
            <person name="Le Roch K.G."/>
            <person name="Mamoun C.B."/>
        </authorList>
    </citation>
    <scope>NUCLEOTIDE SEQUENCE</scope>
    <source>
        <strain evidence="7">WA1</strain>
    </source>
</reference>
<keyword evidence="8" id="KW-1185">Reference proteome</keyword>
<keyword evidence="3" id="KW-0067">ATP-binding</keyword>
<comment type="caution">
    <text evidence="7">The sequence shown here is derived from an EMBL/GenBank/DDBJ whole genome shotgun (WGS) entry which is preliminary data.</text>
</comment>
<dbReference type="RefSeq" id="XP_067804890.1">
    <property type="nucleotide sequence ID" value="XM_067946099.1"/>
</dbReference>
<dbReference type="FunFam" id="3.40.50.300:FF:000010">
    <property type="entry name" value="Chaperone clpB 1, putative"/>
    <property type="match status" value="1"/>
</dbReference>
<keyword evidence="2" id="KW-0547">Nucleotide-binding</keyword>
<evidence type="ECO:0000256" key="2">
    <source>
        <dbReference type="ARBA" id="ARBA00022741"/>
    </source>
</evidence>
<dbReference type="PANTHER" id="PTHR11638:SF18">
    <property type="entry name" value="HEAT SHOCK PROTEIN 104"/>
    <property type="match status" value="1"/>
</dbReference>
<dbReference type="InterPro" id="IPR027417">
    <property type="entry name" value="P-loop_NTPase"/>
</dbReference>
<dbReference type="KEGG" id="bdw:94335351"/>
<dbReference type="InterPro" id="IPR041546">
    <property type="entry name" value="ClpA/ClpB_AAA_lid"/>
</dbReference>
<dbReference type="InterPro" id="IPR003959">
    <property type="entry name" value="ATPase_AAA_core"/>
</dbReference>
<dbReference type="Proteomes" id="UP001214638">
    <property type="component" value="Unassembled WGS sequence"/>
</dbReference>
<organism evidence="7 8">
    <name type="scientific">Babesia duncani</name>
    <dbReference type="NCBI Taxonomy" id="323732"/>
    <lineage>
        <taxon>Eukaryota</taxon>
        <taxon>Sar</taxon>
        <taxon>Alveolata</taxon>
        <taxon>Apicomplexa</taxon>
        <taxon>Aconoidasida</taxon>
        <taxon>Piroplasmida</taxon>
        <taxon>Babesiidae</taxon>
        <taxon>Babesia</taxon>
    </lineage>
</organism>
<gene>
    <name evidence="7" type="ORF">BdWA1_001053</name>
</gene>
<dbReference type="PANTHER" id="PTHR11638">
    <property type="entry name" value="ATP-DEPENDENT CLP PROTEASE"/>
    <property type="match status" value="1"/>
</dbReference>
<sequence length="558" mass="61839">MLSQKDKSILGSNRKIGFSIFKSNLVILILVCAAFMVTVEGFRPPGDGNHNFILRFTSGNFETMQNDDSSSPDFIRTYGNKYVNHRKNWSVNMVPNLNCNLLNSNAFNTSQWLSPIRRLFGGGNGNDDDNEDGRSGMALGFVSGNNASVLDSEYNGPRHDTPLAMMDEGGHVFDSKQYTDKAWEAISNLTEIADTYQSSYVEADMLLLALLEDGAEGTCHKVLEEAGASTEKMKSDLVSHLGKQPKMMGGFGDQKVLGRILNSVIAATKRYKREFGDEYISVEHLLLALAAEDTKFTRPWLARYKITFEKLKAAVKKVRGTRKVTSKNPELALNALSKFGKDLTAMARSGKLDPVIGRDNEIRRTIEILSRRCKNNPVLLGDPGVGKTAIVEGLANRIVSGDVPDSLKDRRIVSLDIGALVAGTHYRGDFEERIKAILKEVEDSQGELILFIDEIHMLVGAGDCTGGTVDAANMLKPMLARGELRCIGATTMQEYRKYIEKDSALERRFQPVYVDEPSVEETISILRGLRERYEVHHGVRILDSALVQAAQLSDRYIA</sequence>
<name>A0AAD9PNJ2_9APIC</name>
<dbReference type="Pfam" id="PF17871">
    <property type="entry name" value="AAA_lid_9"/>
    <property type="match status" value="1"/>
</dbReference>
<dbReference type="InterPro" id="IPR003593">
    <property type="entry name" value="AAA+_ATPase"/>
</dbReference>
<dbReference type="PROSITE" id="PS51903">
    <property type="entry name" value="CLP_R"/>
    <property type="match status" value="1"/>
</dbReference>
<evidence type="ECO:0000256" key="5">
    <source>
        <dbReference type="PROSITE-ProRule" id="PRU01251"/>
    </source>
</evidence>
<dbReference type="GO" id="GO:0005524">
    <property type="term" value="F:ATP binding"/>
    <property type="evidence" value="ECO:0007669"/>
    <property type="project" value="UniProtKB-KW"/>
</dbReference>
<dbReference type="AlphaFoldDB" id="A0AAD9PNJ2"/>
<dbReference type="GO" id="GO:0005737">
    <property type="term" value="C:cytoplasm"/>
    <property type="evidence" value="ECO:0007669"/>
    <property type="project" value="TreeGrafter"/>
</dbReference>
<dbReference type="InterPro" id="IPR018368">
    <property type="entry name" value="ClpA/B_CS1"/>
</dbReference>
<proteinExistence type="predicted"/>
<dbReference type="EMBL" id="JALLKP010000001">
    <property type="protein sequence ID" value="KAK2198048.1"/>
    <property type="molecule type" value="Genomic_DNA"/>
</dbReference>
<dbReference type="Pfam" id="PF00004">
    <property type="entry name" value="AAA"/>
    <property type="match status" value="1"/>
</dbReference>
<evidence type="ECO:0000259" key="6">
    <source>
        <dbReference type="PROSITE" id="PS51903"/>
    </source>
</evidence>
<dbReference type="Pfam" id="PF02861">
    <property type="entry name" value="Clp_N"/>
    <property type="match status" value="1"/>
</dbReference>
<dbReference type="Gene3D" id="1.10.1780.10">
    <property type="entry name" value="Clp, N-terminal domain"/>
    <property type="match status" value="1"/>
</dbReference>
<dbReference type="Gene3D" id="3.40.50.300">
    <property type="entry name" value="P-loop containing nucleotide triphosphate hydrolases"/>
    <property type="match status" value="2"/>
</dbReference>
<accession>A0AAD9PNJ2</accession>
<evidence type="ECO:0000313" key="7">
    <source>
        <dbReference type="EMBL" id="KAK2198048.1"/>
    </source>
</evidence>
<dbReference type="InterPro" id="IPR050130">
    <property type="entry name" value="ClpA_ClpB"/>
</dbReference>
<dbReference type="InterPro" id="IPR036628">
    <property type="entry name" value="Clp_N_dom_sf"/>
</dbReference>
<dbReference type="InterPro" id="IPR004176">
    <property type="entry name" value="Clp_R_N"/>
</dbReference>
<dbReference type="GO" id="GO:0034605">
    <property type="term" value="P:cellular response to heat"/>
    <property type="evidence" value="ECO:0007669"/>
    <property type="project" value="TreeGrafter"/>
</dbReference>
<keyword evidence="4" id="KW-0143">Chaperone</keyword>